<gene>
    <name evidence="1" type="ORF">S03H2_36520</name>
</gene>
<dbReference type="EMBL" id="BARU01022417">
    <property type="protein sequence ID" value="GAH56572.1"/>
    <property type="molecule type" value="Genomic_DNA"/>
</dbReference>
<comment type="caution">
    <text evidence="1">The sequence shown here is derived from an EMBL/GenBank/DDBJ whole genome shotgun (WGS) entry which is preliminary data.</text>
</comment>
<dbReference type="AlphaFoldDB" id="X1GHB3"/>
<evidence type="ECO:0000313" key="1">
    <source>
        <dbReference type="EMBL" id="GAH56572.1"/>
    </source>
</evidence>
<organism evidence="1">
    <name type="scientific">marine sediment metagenome</name>
    <dbReference type="NCBI Taxonomy" id="412755"/>
    <lineage>
        <taxon>unclassified sequences</taxon>
        <taxon>metagenomes</taxon>
        <taxon>ecological metagenomes</taxon>
    </lineage>
</organism>
<accession>X1GHB3</accession>
<feature type="non-terminal residue" evidence="1">
    <location>
        <position position="1"/>
    </location>
</feature>
<sequence length="36" mass="3907">IMGMSATTTVLCGIVPAVYFFNNAVEVNLLKQIFSN</sequence>
<proteinExistence type="predicted"/>
<protein>
    <submittedName>
        <fullName evidence="1">Uncharacterized protein</fullName>
    </submittedName>
</protein>
<name>X1GHB3_9ZZZZ</name>
<reference evidence="1" key="1">
    <citation type="journal article" date="2014" name="Front. Microbiol.">
        <title>High frequency of phylogenetically diverse reductive dehalogenase-homologous genes in deep subseafloor sedimentary metagenomes.</title>
        <authorList>
            <person name="Kawai M."/>
            <person name="Futagami T."/>
            <person name="Toyoda A."/>
            <person name="Takaki Y."/>
            <person name="Nishi S."/>
            <person name="Hori S."/>
            <person name="Arai W."/>
            <person name="Tsubouchi T."/>
            <person name="Morono Y."/>
            <person name="Uchiyama I."/>
            <person name="Ito T."/>
            <person name="Fujiyama A."/>
            <person name="Inagaki F."/>
            <person name="Takami H."/>
        </authorList>
    </citation>
    <scope>NUCLEOTIDE SEQUENCE</scope>
    <source>
        <strain evidence="1">Expedition CK06-06</strain>
    </source>
</reference>